<sequence length="175" mass="19623">MARPKFKRIRTLFMFMLAIAFAWALQRWADSEETIVVDGRQAAVIDGDSFKIGTDEFRIYGIDAPEYRQICNDAANEPWACGKTARGGLDMLMKGKEFNCDLYVRDQFGRAVVSCADEKGLDLGAAMVTQGLAISGDNFDDVIYADEERLAEKAKRGIWQGSFDKPANWRAAHPR</sequence>
<protein>
    <submittedName>
        <fullName evidence="3">Thermonuclease family protein</fullName>
    </submittedName>
</protein>
<evidence type="ECO:0000256" key="1">
    <source>
        <dbReference type="SAM" id="SignalP"/>
    </source>
</evidence>
<feature type="chain" id="PRO_5026236342" evidence="1">
    <location>
        <begin position="25"/>
        <end position="175"/>
    </location>
</feature>
<accession>A0A6H2DNL1</accession>
<dbReference type="SMART" id="SM00318">
    <property type="entry name" value="SNc"/>
    <property type="match status" value="1"/>
</dbReference>
<feature type="domain" description="TNase-like" evidence="2">
    <location>
        <begin position="35"/>
        <end position="161"/>
    </location>
</feature>
<dbReference type="SUPFAM" id="SSF50199">
    <property type="entry name" value="Staphylococcal nuclease"/>
    <property type="match status" value="1"/>
</dbReference>
<feature type="signal peptide" evidence="1">
    <location>
        <begin position="1"/>
        <end position="24"/>
    </location>
</feature>
<dbReference type="PANTHER" id="PTHR12302">
    <property type="entry name" value="EBNA2 BINDING PROTEIN P100"/>
    <property type="match status" value="1"/>
</dbReference>
<evidence type="ECO:0000259" key="2">
    <source>
        <dbReference type="PROSITE" id="PS50830"/>
    </source>
</evidence>
<name>A0A6H2DNL1_9SPHN</name>
<dbReference type="EMBL" id="CP051217">
    <property type="protein sequence ID" value="QJB69246.1"/>
    <property type="molecule type" value="Genomic_DNA"/>
</dbReference>
<evidence type="ECO:0000313" key="3">
    <source>
        <dbReference type="EMBL" id="QJB69246.1"/>
    </source>
</evidence>
<dbReference type="InterPro" id="IPR016071">
    <property type="entry name" value="Staphylococal_nuclease_OB-fold"/>
</dbReference>
<dbReference type="InterPro" id="IPR035437">
    <property type="entry name" value="SNase_OB-fold_sf"/>
</dbReference>
<dbReference type="Gene3D" id="2.40.50.90">
    <property type="match status" value="1"/>
</dbReference>
<dbReference type="AlphaFoldDB" id="A0A6H2DNL1"/>
<dbReference type="Pfam" id="PF00565">
    <property type="entry name" value="SNase"/>
    <property type="match status" value="1"/>
</dbReference>
<dbReference type="PANTHER" id="PTHR12302:SF26">
    <property type="entry name" value="BLR1266 PROTEIN"/>
    <property type="match status" value="1"/>
</dbReference>
<reference evidence="3 4" key="1">
    <citation type="submission" date="2020-04" db="EMBL/GenBank/DDBJ databases">
        <title>Genome sequence for Sphingorhabdus sp. strain M1.</title>
        <authorList>
            <person name="Park S.-J."/>
        </authorList>
    </citation>
    <scope>NUCLEOTIDE SEQUENCE [LARGE SCALE GENOMIC DNA]</scope>
    <source>
        <strain evidence="3 4">JK6</strain>
    </source>
</reference>
<proteinExistence type="predicted"/>
<gene>
    <name evidence="3" type="ORF">HF685_08105</name>
</gene>
<keyword evidence="4" id="KW-1185">Reference proteome</keyword>
<dbReference type="RefSeq" id="WP_168819155.1">
    <property type="nucleotide sequence ID" value="NZ_CP051217.1"/>
</dbReference>
<evidence type="ECO:0000313" key="4">
    <source>
        <dbReference type="Proteomes" id="UP000501600"/>
    </source>
</evidence>
<keyword evidence="1" id="KW-0732">Signal</keyword>
<dbReference type="KEGG" id="phao:HF685_08105"/>
<organism evidence="3 4">
    <name type="scientific">Parasphingorhabdus halotolerans</name>
    <dbReference type="NCBI Taxonomy" id="2725558"/>
    <lineage>
        <taxon>Bacteria</taxon>
        <taxon>Pseudomonadati</taxon>
        <taxon>Pseudomonadota</taxon>
        <taxon>Alphaproteobacteria</taxon>
        <taxon>Sphingomonadales</taxon>
        <taxon>Sphingomonadaceae</taxon>
        <taxon>Parasphingorhabdus</taxon>
    </lineage>
</organism>
<dbReference type="Proteomes" id="UP000501600">
    <property type="component" value="Chromosome"/>
</dbReference>
<dbReference type="PROSITE" id="PS50830">
    <property type="entry name" value="TNASE_3"/>
    <property type="match status" value="1"/>
</dbReference>